<keyword evidence="5 6" id="KW-0472">Membrane</keyword>
<feature type="transmembrane region" description="Helical" evidence="6">
    <location>
        <begin position="248"/>
        <end position="266"/>
    </location>
</feature>
<dbReference type="EMBL" id="CAEZWW010000164">
    <property type="protein sequence ID" value="CAB4680870.1"/>
    <property type="molecule type" value="Genomic_DNA"/>
</dbReference>
<protein>
    <submittedName>
        <fullName evidence="7">Unannotated protein</fullName>
    </submittedName>
</protein>
<dbReference type="PANTHER" id="PTHR30250">
    <property type="entry name" value="PST FAMILY PREDICTED COLANIC ACID TRANSPORTER"/>
    <property type="match status" value="1"/>
</dbReference>
<dbReference type="GO" id="GO:0005886">
    <property type="term" value="C:plasma membrane"/>
    <property type="evidence" value="ECO:0007669"/>
    <property type="project" value="UniProtKB-SubCell"/>
</dbReference>
<evidence type="ECO:0000256" key="1">
    <source>
        <dbReference type="ARBA" id="ARBA00004651"/>
    </source>
</evidence>
<dbReference type="InterPro" id="IPR050833">
    <property type="entry name" value="Poly_Biosynth_Transport"/>
</dbReference>
<comment type="subcellular location">
    <subcellularLocation>
        <location evidence="1">Cell membrane</location>
        <topology evidence="1">Multi-pass membrane protein</topology>
    </subcellularLocation>
</comment>
<gene>
    <name evidence="7" type="ORF">UFOPK2310_01218</name>
</gene>
<sequence length="408" mass="42617">MSEQTRRSLAKGLVFVGAATLIGNGAAYLLSIVAARVLTPAEFGAYGALLGILIIISTLSIAVQALTARRVAVATVNRAEVEGQAIRLSLYVGVAIILVGLLAAWPLGLIFAIPYAAVAMGLASLGFVVLGTASLGIAQGREEHLRFSIGFLANGFGRAFVGIVFVLAFRSVIGVTAGLLVGCAVGAVISYLLICPKAWAGNLTKDGAAEFGHIAHALLVLFTLTNVDVLLARIFLTENQSGEYSVGVLLAKIAFFLPNAIIIVLFPKMTAGDSKRAVLIATGLTAALGIFVTGFSFFFGTFVMRVLGGAQYVELGTEAWLFALEGSAFALVQVLLYARLAAQDRRAVLTVWVALVVLVGIVAFWRHNSVAEIVTTVVAVSLVLAVVGLLMDRRNATTGAVVPIEAAE</sequence>
<evidence type="ECO:0000256" key="2">
    <source>
        <dbReference type="ARBA" id="ARBA00022475"/>
    </source>
</evidence>
<keyword evidence="3 6" id="KW-0812">Transmembrane</keyword>
<feature type="transmembrane region" description="Helical" evidence="6">
    <location>
        <begin position="319"/>
        <end position="340"/>
    </location>
</feature>
<dbReference type="PANTHER" id="PTHR30250:SF11">
    <property type="entry name" value="O-ANTIGEN TRANSPORTER-RELATED"/>
    <property type="match status" value="1"/>
</dbReference>
<keyword evidence="2" id="KW-1003">Cell membrane</keyword>
<keyword evidence="4 6" id="KW-1133">Transmembrane helix</keyword>
<evidence type="ECO:0000256" key="3">
    <source>
        <dbReference type="ARBA" id="ARBA00022692"/>
    </source>
</evidence>
<evidence type="ECO:0000256" key="5">
    <source>
        <dbReference type="ARBA" id="ARBA00023136"/>
    </source>
</evidence>
<feature type="transmembrane region" description="Helical" evidence="6">
    <location>
        <begin position="347"/>
        <end position="367"/>
    </location>
</feature>
<proteinExistence type="predicted"/>
<feature type="transmembrane region" description="Helical" evidence="6">
    <location>
        <begin position="113"/>
        <end position="137"/>
    </location>
</feature>
<feature type="transmembrane region" description="Helical" evidence="6">
    <location>
        <begin position="43"/>
        <end position="67"/>
    </location>
</feature>
<organism evidence="7">
    <name type="scientific">freshwater metagenome</name>
    <dbReference type="NCBI Taxonomy" id="449393"/>
    <lineage>
        <taxon>unclassified sequences</taxon>
        <taxon>metagenomes</taxon>
        <taxon>ecological metagenomes</taxon>
    </lineage>
</organism>
<reference evidence="7" key="1">
    <citation type="submission" date="2020-05" db="EMBL/GenBank/DDBJ databases">
        <authorList>
            <person name="Chiriac C."/>
            <person name="Salcher M."/>
            <person name="Ghai R."/>
            <person name="Kavagutti S V."/>
        </authorList>
    </citation>
    <scope>NUCLEOTIDE SEQUENCE</scope>
</reference>
<dbReference type="AlphaFoldDB" id="A0A6J6N2L0"/>
<feature type="transmembrane region" description="Helical" evidence="6">
    <location>
        <begin position="149"/>
        <end position="169"/>
    </location>
</feature>
<feature type="transmembrane region" description="Helical" evidence="6">
    <location>
        <begin position="88"/>
        <end position="107"/>
    </location>
</feature>
<feature type="transmembrane region" description="Helical" evidence="6">
    <location>
        <begin position="175"/>
        <end position="194"/>
    </location>
</feature>
<accession>A0A6J6N2L0</accession>
<evidence type="ECO:0000256" key="4">
    <source>
        <dbReference type="ARBA" id="ARBA00022989"/>
    </source>
</evidence>
<evidence type="ECO:0000313" key="7">
    <source>
        <dbReference type="EMBL" id="CAB4680870.1"/>
    </source>
</evidence>
<name>A0A6J6N2L0_9ZZZZ</name>
<feature type="transmembrane region" description="Helical" evidence="6">
    <location>
        <begin position="278"/>
        <end position="299"/>
    </location>
</feature>
<feature type="transmembrane region" description="Helical" evidence="6">
    <location>
        <begin position="12"/>
        <end position="37"/>
    </location>
</feature>
<evidence type="ECO:0000256" key="6">
    <source>
        <dbReference type="SAM" id="Phobius"/>
    </source>
</evidence>
<feature type="transmembrane region" description="Helical" evidence="6">
    <location>
        <begin position="214"/>
        <end position="236"/>
    </location>
</feature>
<feature type="transmembrane region" description="Helical" evidence="6">
    <location>
        <begin position="373"/>
        <end position="391"/>
    </location>
</feature>